<reference evidence="2 3" key="1">
    <citation type="submission" date="2023-11" db="EMBL/GenBank/DDBJ databases">
        <title>Halocaridina rubra genome assembly.</title>
        <authorList>
            <person name="Smith C."/>
        </authorList>
    </citation>
    <scope>NUCLEOTIDE SEQUENCE [LARGE SCALE GENOMIC DNA]</scope>
    <source>
        <strain evidence="2">EP-1</strain>
        <tissue evidence="2">Whole</tissue>
    </source>
</reference>
<feature type="region of interest" description="Disordered" evidence="1">
    <location>
        <begin position="1"/>
        <end position="103"/>
    </location>
</feature>
<dbReference type="AlphaFoldDB" id="A0AAN8ZW46"/>
<proteinExistence type="predicted"/>
<feature type="compositionally biased region" description="Pro residues" evidence="1">
    <location>
        <begin position="40"/>
        <end position="60"/>
    </location>
</feature>
<evidence type="ECO:0000256" key="1">
    <source>
        <dbReference type="SAM" id="MobiDB-lite"/>
    </source>
</evidence>
<protein>
    <submittedName>
        <fullName evidence="2">Uncharacterized protein</fullName>
    </submittedName>
</protein>
<dbReference type="Proteomes" id="UP001381693">
    <property type="component" value="Unassembled WGS sequence"/>
</dbReference>
<comment type="caution">
    <text evidence="2">The sequence shown here is derived from an EMBL/GenBank/DDBJ whole genome shotgun (WGS) entry which is preliminary data.</text>
</comment>
<gene>
    <name evidence="2" type="ORF">SK128_014778</name>
</gene>
<keyword evidence="3" id="KW-1185">Reference proteome</keyword>
<accession>A0AAN8ZW46</accession>
<dbReference type="EMBL" id="JAXCGZ010019602">
    <property type="protein sequence ID" value="KAK7065948.1"/>
    <property type="molecule type" value="Genomic_DNA"/>
</dbReference>
<name>A0AAN8ZW46_HALRR</name>
<evidence type="ECO:0000313" key="2">
    <source>
        <dbReference type="EMBL" id="KAK7065948.1"/>
    </source>
</evidence>
<feature type="compositionally biased region" description="Pro residues" evidence="1">
    <location>
        <begin position="72"/>
        <end position="85"/>
    </location>
</feature>
<organism evidence="2 3">
    <name type="scientific">Halocaridina rubra</name>
    <name type="common">Hawaiian red shrimp</name>
    <dbReference type="NCBI Taxonomy" id="373956"/>
    <lineage>
        <taxon>Eukaryota</taxon>
        <taxon>Metazoa</taxon>
        <taxon>Ecdysozoa</taxon>
        <taxon>Arthropoda</taxon>
        <taxon>Crustacea</taxon>
        <taxon>Multicrustacea</taxon>
        <taxon>Malacostraca</taxon>
        <taxon>Eumalacostraca</taxon>
        <taxon>Eucarida</taxon>
        <taxon>Decapoda</taxon>
        <taxon>Pleocyemata</taxon>
        <taxon>Caridea</taxon>
        <taxon>Atyoidea</taxon>
        <taxon>Atyidae</taxon>
        <taxon>Halocaridina</taxon>
    </lineage>
</organism>
<evidence type="ECO:0000313" key="3">
    <source>
        <dbReference type="Proteomes" id="UP001381693"/>
    </source>
</evidence>
<sequence length="245" mass="25588">MLVWDNAATSLPGGALHPPGLPPTVATRPPGPLFHGAAPPSLPPPPPQGSVIPGLPPSPLKQPDSQLLLRPLCPPPPRPSLPPQSPLEVPHTSQATPTLLNPMKSVMSIPPPLIGQYGEMPVVSQMSTSTNPIFFFSNPRTSLPGGLHPQVTLVPVSTAQSRDLQGTQGVQKSPLGPPLLPFPYATAAPAMAVARLPGTHKRSFEQAFPGDAGAASMGAAMKRTPHINPSFIHPLYTPAQMFPAM</sequence>